<dbReference type="Proteomes" id="UP000241808">
    <property type="component" value="Unassembled WGS sequence"/>
</dbReference>
<keyword evidence="2" id="KW-1185">Reference proteome</keyword>
<protein>
    <submittedName>
        <fullName evidence="1">Uncharacterized protein</fullName>
    </submittedName>
</protein>
<name>A0A2T4ZIW5_9HYPH</name>
<reference evidence="1 2" key="1">
    <citation type="submission" date="2018-04" db="EMBL/GenBank/DDBJ databases">
        <title>Genomic Encyclopedia of Archaeal and Bacterial Type Strains, Phase II (KMG-II): from individual species to whole genera.</title>
        <authorList>
            <person name="Goeker M."/>
        </authorList>
    </citation>
    <scope>NUCLEOTIDE SEQUENCE [LARGE SCALE GENOMIC DNA]</scope>
    <source>
        <strain evidence="1 2">DSM 25521</strain>
    </source>
</reference>
<dbReference type="RefSeq" id="WP_108174343.1">
    <property type="nucleotide sequence ID" value="NZ_PZZL01000001.1"/>
</dbReference>
<accession>A0A2T4ZIW5</accession>
<evidence type="ECO:0000313" key="2">
    <source>
        <dbReference type="Proteomes" id="UP000241808"/>
    </source>
</evidence>
<dbReference type="OrthoDB" id="8871616at2"/>
<sequence>MKVGITGFSGEQPRVLPTMLPDAGAREAWDVRLDDGGLTPTRRSRLVATVTANHRTIYRHNGTWLSRAGDVHFAPGPVAQDRLYYTGDGAPKMQVAGVVYPLALPPPAAALTASATGSGTGEVFTRLYVYTWVTSFGEESEPCPVSNELLWQSGKTVTLTGFASAPAGRGITKQRIYRSQTGKVGTYLYLIAERNASNSDFTDTVPVDTFGESLPSADWNAPPDGLTGLVSMANGMMAAFTGRDVYFCEPWRPHAWPEKYVLTVDYPVVALAAIDTTLLIMTEGQPYVAQGTHPSTMAQKRIELNLPCINARGVVNLGFAVCYPSHDGLVSMSAGGTPSLVTGNLFRKDDWQALSPQTAIGSQLGQRYMMFYDTMVGTRRNAGAFAIDLSGTAFLVRHTITAGAAWYDLRNSALYYCAPGSGEVQELHPTEGSPNVLSWSSKEFLLPAPHNFGVILVDSLAALTAADQAALDADRAAVLAQLAAAIPISDLGAPINAKPIGELLVGGDVFSVSLAAISGPEFEAIVIADGEPKFSIRHLDRPVRLPAGFKARSWEIAVRSNVSVKQITLATSMADLTS</sequence>
<dbReference type="AlphaFoldDB" id="A0A2T4ZIW5"/>
<proteinExistence type="predicted"/>
<comment type="caution">
    <text evidence="1">The sequence shown here is derived from an EMBL/GenBank/DDBJ whole genome shotgun (WGS) entry which is preliminary data.</text>
</comment>
<dbReference type="EMBL" id="PZZL01000001">
    <property type="protein sequence ID" value="PTM61908.1"/>
    <property type="molecule type" value="Genomic_DNA"/>
</dbReference>
<organism evidence="1 2">
    <name type="scientific">Phreatobacter oligotrophus</name>
    <dbReference type="NCBI Taxonomy" id="1122261"/>
    <lineage>
        <taxon>Bacteria</taxon>
        <taxon>Pseudomonadati</taxon>
        <taxon>Pseudomonadota</taxon>
        <taxon>Alphaproteobacteria</taxon>
        <taxon>Hyphomicrobiales</taxon>
        <taxon>Phreatobacteraceae</taxon>
        <taxon>Phreatobacter</taxon>
    </lineage>
</organism>
<gene>
    <name evidence="1" type="ORF">C8P69_101581</name>
</gene>
<evidence type="ECO:0000313" key="1">
    <source>
        <dbReference type="EMBL" id="PTM61908.1"/>
    </source>
</evidence>